<keyword evidence="6" id="KW-1003">Cell membrane</keyword>
<sequence length="263" mass="29769">MTRLFTEIPFRMVSWANLFLLCVTVSVFLLLVKLGVWQYQKGEQKSLWQASLVQRQNAAPLNLAQLLAQTPQDELTGFNLSVQAQPVPVPILLLDNQVYQGQVGYLAMQVFEISQGSLSGLEGHQGDDTPAWILVELGFIGANKDRRILPKITPLPQRSEAYQLTGRVYQKQINPMSDELYAETGDPLRFQNLNLPALEQLLALKLVPVVLQAKDISALPQPWQPVPMPAKKHFGYALQWFTMASVFALMLLWLVYKRLKKQQ</sequence>
<dbReference type="InterPro" id="IPR002994">
    <property type="entry name" value="Surf1/Shy1"/>
</dbReference>
<keyword evidence="4 6" id="KW-1133">Transmembrane helix</keyword>
<evidence type="ECO:0000313" key="7">
    <source>
        <dbReference type="EMBL" id="ABE56796.1"/>
    </source>
</evidence>
<evidence type="ECO:0000256" key="2">
    <source>
        <dbReference type="ARBA" id="ARBA00007165"/>
    </source>
</evidence>
<reference evidence="7 8" key="1">
    <citation type="submission" date="2006-03" db="EMBL/GenBank/DDBJ databases">
        <title>Complete sequence of Shewanella denitrificans OS217.</title>
        <authorList>
            <consortium name="US DOE Joint Genome Institute"/>
            <person name="Copeland A."/>
            <person name="Lucas S."/>
            <person name="Lapidus A."/>
            <person name="Barry K."/>
            <person name="Detter J.C."/>
            <person name="Glavina del Rio T."/>
            <person name="Hammon N."/>
            <person name="Israni S."/>
            <person name="Dalin E."/>
            <person name="Tice H."/>
            <person name="Pitluck S."/>
            <person name="Brettin T."/>
            <person name="Bruce D."/>
            <person name="Han C."/>
            <person name="Tapia R."/>
            <person name="Gilna P."/>
            <person name="Kiss H."/>
            <person name="Schmutz J."/>
            <person name="Larimer F."/>
            <person name="Land M."/>
            <person name="Hauser L."/>
            <person name="Kyrpides N."/>
            <person name="Lykidis A."/>
            <person name="Richardson P."/>
        </authorList>
    </citation>
    <scope>NUCLEOTIDE SEQUENCE [LARGE SCALE GENOMIC DNA]</scope>
    <source>
        <strain evidence="8">OS217 / ATCC BAA-1090 / DSM 15013</strain>
    </source>
</reference>
<evidence type="ECO:0000256" key="1">
    <source>
        <dbReference type="ARBA" id="ARBA00004370"/>
    </source>
</evidence>
<dbReference type="RefSeq" id="WP_011497936.1">
    <property type="nucleotide sequence ID" value="NC_007954.1"/>
</dbReference>
<keyword evidence="5 6" id="KW-0472">Membrane</keyword>
<comment type="subcellular location">
    <subcellularLocation>
        <location evidence="6">Cell membrane</location>
        <topology evidence="6">Multi-pass membrane protein</topology>
    </subcellularLocation>
    <subcellularLocation>
        <location evidence="1">Membrane</location>
    </subcellularLocation>
</comment>
<comment type="similarity">
    <text evidence="2 6">Belongs to the SURF1 family.</text>
</comment>
<proteinExistence type="inferred from homology"/>
<feature type="transmembrane region" description="Helical" evidence="6">
    <location>
        <begin position="12"/>
        <end position="37"/>
    </location>
</feature>
<dbReference type="AlphaFoldDB" id="Q12ID0"/>
<accession>Q12ID0</accession>
<dbReference type="EMBL" id="CP000302">
    <property type="protein sequence ID" value="ABE56796.1"/>
    <property type="molecule type" value="Genomic_DNA"/>
</dbReference>
<dbReference type="KEGG" id="sdn:Sden_3521"/>
<dbReference type="Proteomes" id="UP000001982">
    <property type="component" value="Chromosome"/>
</dbReference>
<gene>
    <name evidence="7" type="ordered locus">Sden_3521</name>
</gene>
<keyword evidence="8" id="KW-1185">Reference proteome</keyword>
<dbReference type="eggNOG" id="COG3346">
    <property type="taxonomic scope" value="Bacteria"/>
</dbReference>
<evidence type="ECO:0000256" key="4">
    <source>
        <dbReference type="ARBA" id="ARBA00022989"/>
    </source>
</evidence>
<evidence type="ECO:0000313" key="8">
    <source>
        <dbReference type="Proteomes" id="UP000001982"/>
    </source>
</evidence>
<protein>
    <recommendedName>
        <fullName evidence="6">SURF1-like protein</fullName>
    </recommendedName>
</protein>
<name>Q12ID0_SHEDO</name>
<evidence type="ECO:0000256" key="6">
    <source>
        <dbReference type="RuleBase" id="RU363076"/>
    </source>
</evidence>
<dbReference type="PANTHER" id="PTHR23427:SF2">
    <property type="entry name" value="SURFEIT LOCUS PROTEIN 1"/>
    <property type="match status" value="1"/>
</dbReference>
<feature type="transmembrane region" description="Helical" evidence="6">
    <location>
        <begin position="234"/>
        <end position="256"/>
    </location>
</feature>
<dbReference type="PROSITE" id="PS50895">
    <property type="entry name" value="SURF1"/>
    <property type="match status" value="1"/>
</dbReference>
<dbReference type="InterPro" id="IPR045214">
    <property type="entry name" value="Surf1/Surf4"/>
</dbReference>
<dbReference type="Pfam" id="PF02104">
    <property type="entry name" value="SURF1"/>
    <property type="match status" value="1"/>
</dbReference>
<dbReference type="STRING" id="318161.Sden_3521"/>
<dbReference type="GO" id="GO:0005886">
    <property type="term" value="C:plasma membrane"/>
    <property type="evidence" value="ECO:0007669"/>
    <property type="project" value="UniProtKB-SubCell"/>
</dbReference>
<dbReference type="CDD" id="cd06662">
    <property type="entry name" value="SURF1"/>
    <property type="match status" value="1"/>
</dbReference>
<dbReference type="PANTHER" id="PTHR23427">
    <property type="entry name" value="SURFEIT LOCUS PROTEIN"/>
    <property type="match status" value="1"/>
</dbReference>
<evidence type="ECO:0000256" key="5">
    <source>
        <dbReference type="ARBA" id="ARBA00023136"/>
    </source>
</evidence>
<evidence type="ECO:0000256" key="3">
    <source>
        <dbReference type="ARBA" id="ARBA00022692"/>
    </source>
</evidence>
<dbReference type="HOGENOM" id="CLU_047737_2_0_6"/>
<organism evidence="7 8">
    <name type="scientific">Shewanella denitrificans (strain OS217 / ATCC BAA-1090 / DSM 15013)</name>
    <dbReference type="NCBI Taxonomy" id="318161"/>
    <lineage>
        <taxon>Bacteria</taxon>
        <taxon>Pseudomonadati</taxon>
        <taxon>Pseudomonadota</taxon>
        <taxon>Gammaproteobacteria</taxon>
        <taxon>Alteromonadales</taxon>
        <taxon>Shewanellaceae</taxon>
        <taxon>Shewanella</taxon>
    </lineage>
</organism>
<keyword evidence="3 6" id="KW-0812">Transmembrane</keyword>